<reference evidence="3" key="1">
    <citation type="journal article" date="2019" name="Int. J. Syst. Evol. Microbiol.">
        <title>The Global Catalogue of Microorganisms (GCM) 10K type strain sequencing project: providing services to taxonomists for standard genome sequencing and annotation.</title>
        <authorList>
            <consortium name="The Broad Institute Genomics Platform"/>
            <consortium name="The Broad Institute Genome Sequencing Center for Infectious Disease"/>
            <person name="Wu L."/>
            <person name="Ma J."/>
        </authorList>
    </citation>
    <scope>NUCLEOTIDE SEQUENCE [LARGE SCALE GENOMIC DNA]</scope>
    <source>
        <strain evidence="3">JCM 4816</strain>
    </source>
</reference>
<proteinExistence type="predicted"/>
<sequence length="75" mass="8151">MLTVDTTVARARDAAAGRGWPRLPPSWWMRITDSVPSTVVEMQETPERRPVTTASTGSGGTSISAANRIRCVPWP</sequence>
<name>A0ABP6TXU7_9ACTN</name>
<gene>
    <name evidence="2" type="ORF">GCM10019016_060140</name>
</gene>
<feature type="compositionally biased region" description="Low complexity" evidence="1">
    <location>
        <begin position="52"/>
        <end position="66"/>
    </location>
</feature>
<keyword evidence="3" id="KW-1185">Reference proteome</keyword>
<dbReference type="EMBL" id="BAAAXF010000040">
    <property type="protein sequence ID" value="GAA3498911.1"/>
    <property type="molecule type" value="Genomic_DNA"/>
</dbReference>
<protein>
    <submittedName>
        <fullName evidence="2">Uncharacterized protein</fullName>
    </submittedName>
</protein>
<dbReference type="RefSeq" id="WP_345579579.1">
    <property type="nucleotide sequence ID" value="NZ_BAAAXF010000040.1"/>
</dbReference>
<evidence type="ECO:0000256" key="1">
    <source>
        <dbReference type="SAM" id="MobiDB-lite"/>
    </source>
</evidence>
<feature type="region of interest" description="Disordered" evidence="1">
    <location>
        <begin position="41"/>
        <end position="66"/>
    </location>
</feature>
<comment type="caution">
    <text evidence="2">The sequence shown here is derived from an EMBL/GenBank/DDBJ whole genome shotgun (WGS) entry which is preliminary data.</text>
</comment>
<dbReference type="Proteomes" id="UP001501455">
    <property type="component" value="Unassembled WGS sequence"/>
</dbReference>
<accession>A0ABP6TXU7</accession>
<evidence type="ECO:0000313" key="3">
    <source>
        <dbReference type="Proteomes" id="UP001501455"/>
    </source>
</evidence>
<evidence type="ECO:0000313" key="2">
    <source>
        <dbReference type="EMBL" id="GAA3498911.1"/>
    </source>
</evidence>
<organism evidence="2 3">
    <name type="scientific">Streptomyces prasinosporus</name>
    <dbReference type="NCBI Taxonomy" id="68256"/>
    <lineage>
        <taxon>Bacteria</taxon>
        <taxon>Bacillati</taxon>
        <taxon>Actinomycetota</taxon>
        <taxon>Actinomycetes</taxon>
        <taxon>Kitasatosporales</taxon>
        <taxon>Streptomycetaceae</taxon>
        <taxon>Streptomyces</taxon>
        <taxon>Streptomyces albogriseolus group</taxon>
    </lineage>
</organism>